<organism evidence="8 9">
    <name type="scientific">Candidatus Thiomargarita nelsonii</name>
    <dbReference type="NCBI Taxonomy" id="1003181"/>
    <lineage>
        <taxon>Bacteria</taxon>
        <taxon>Pseudomonadati</taxon>
        <taxon>Pseudomonadota</taxon>
        <taxon>Gammaproteobacteria</taxon>
        <taxon>Thiotrichales</taxon>
        <taxon>Thiotrichaceae</taxon>
        <taxon>Thiomargarita</taxon>
    </lineage>
</organism>
<dbReference type="Gene3D" id="3.30.450.20">
    <property type="entry name" value="PAS domain"/>
    <property type="match status" value="2"/>
</dbReference>
<dbReference type="Proteomes" id="UP000076962">
    <property type="component" value="Unassembled WGS sequence"/>
</dbReference>
<protein>
    <submittedName>
        <fullName evidence="8">Methyl-accepting chemotaxis protein</fullName>
    </submittedName>
</protein>
<feature type="transmembrane region" description="Helical" evidence="6">
    <location>
        <begin position="361"/>
        <end position="383"/>
    </location>
</feature>
<comment type="subcellular location">
    <subcellularLocation>
        <location evidence="1">Cell membrane</location>
        <topology evidence="1">Multi-pass membrane protein</topology>
    </subcellularLocation>
</comment>
<dbReference type="InterPro" id="IPR033480">
    <property type="entry name" value="sCache_2"/>
</dbReference>
<dbReference type="EMBL" id="LUTY01000287">
    <property type="protein sequence ID" value="OAD23573.1"/>
    <property type="molecule type" value="Genomic_DNA"/>
</dbReference>
<evidence type="ECO:0000256" key="1">
    <source>
        <dbReference type="ARBA" id="ARBA00004651"/>
    </source>
</evidence>
<keyword evidence="3 6" id="KW-0812">Transmembrane</keyword>
<keyword evidence="2" id="KW-1003">Cell membrane</keyword>
<evidence type="ECO:0000256" key="6">
    <source>
        <dbReference type="SAM" id="Phobius"/>
    </source>
</evidence>
<feature type="transmembrane region" description="Helical" evidence="6">
    <location>
        <begin position="6"/>
        <end position="25"/>
    </location>
</feature>
<name>A0A176S673_9GAMM</name>
<dbReference type="InterPro" id="IPR004010">
    <property type="entry name" value="Double_Cache_2"/>
</dbReference>
<evidence type="ECO:0000256" key="3">
    <source>
        <dbReference type="ARBA" id="ARBA00022692"/>
    </source>
</evidence>
<evidence type="ECO:0000313" key="8">
    <source>
        <dbReference type="EMBL" id="OAD23573.1"/>
    </source>
</evidence>
<dbReference type="Pfam" id="PF08269">
    <property type="entry name" value="dCache_2"/>
    <property type="match status" value="1"/>
</dbReference>
<proteinExistence type="predicted"/>
<dbReference type="AlphaFoldDB" id="A0A176S673"/>
<accession>A0A176S673</accession>
<gene>
    <name evidence="8" type="ORF">THIOM_000591</name>
</gene>
<keyword evidence="4 6" id="KW-1133">Transmembrane helix</keyword>
<keyword evidence="9" id="KW-1185">Reference proteome</keyword>
<evidence type="ECO:0000256" key="4">
    <source>
        <dbReference type="ARBA" id="ARBA00022989"/>
    </source>
</evidence>
<comment type="caution">
    <text evidence="8">The sequence shown here is derived from an EMBL/GenBank/DDBJ whole genome shotgun (WGS) entry which is preliminary data.</text>
</comment>
<feature type="domain" description="Single Cache" evidence="7">
    <location>
        <begin position="68"/>
        <end position="159"/>
    </location>
</feature>
<evidence type="ECO:0000256" key="2">
    <source>
        <dbReference type="ARBA" id="ARBA00022475"/>
    </source>
</evidence>
<keyword evidence="5 6" id="KW-0472">Membrane</keyword>
<dbReference type="GO" id="GO:0005886">
    <property type="term" value="C:plasma membrane"/>
    <property type="evidence" value="ECO:0007669"/>
    <property type="project" value="UniProtKB-SubCell"/>
</dbReference>
<sequence length="388" mass="44318">MGKIIISYVVISVILIVSYTIYGAIKTSDEVLSKYKQEEIYDIKQNLKNFVDVAYSTIDSNYKNSMDKNYLEQHYGYRLKNIIDVAETILKSKAEDVKNGKLSLAEAQAKAIEAIQKIRYDDGRGYIWINDTTLPYPKMIMHPRIPSLNGQIMDDPKYNCAMGKEQNLFVAFVEVTQKNGGGFVDYLWPRTTQNGLTTDVPKLSYVRGFPAWNWIIGTDFYINDAILDGMEKSKEELRQMRYDNGIGFFWINNTDESSPQFYMYPIAASIENLVLAGGNLDKLGTVIKSFINICKQKGSGYIEFTWDKPTLKGTIKDVPKLSYVKLYEPLGWIIGTGVYLDDIDKAIARERKFFNKKIKYLIINILVASLVFILFIGILHYVVGQTLD</sequence>
<evidence type="ECO:0000259" key="7">
    <source>
        <dbReference type="SMART" id="SM01049"/>
    </source>
</evidence>
<dbReference type="PATRIC" id="fig|1003181.4.peg.865"/>
<reference evidence="8 9" key="1">
    <citation type="submission" date="2016-05" db="EMBL/GenBank/DDBJ databases">
        <title>Single-cell genome of chain-forming Candidatus Thiomargarita nelsonii and comparison to other large sulfur-oxidizing bacteria.</title>
        <authorList>
            <person name="Winkel M."/>
            <person name="Salman V."/>
            <person name="Woyke T."/>
            <person name="Schulz-Vogt H."/>
            <person name="Richter M."/>
            <person name="Flood B."/>
            <person name="Bailey J."/>
            <person name="Amann R."/>
            <person name="Mussmann M."/>
        </authorList>
    </citation>
    <scope>NUCLEOTIDE SEQUENCE [LARGE SCALE GENOMIC DNA]</scope>
    <source>
        <strain evidence="8 9">THI036</strain>
    </source>
</reference>
<evidence type="ECO:0000313" key="9">
    <source>
        <dbReference type="Proteomes" id="UP000076962"/>
    </source>
</evidence>
<evidence type="ECO:0000256" key="5">
    <source>
        <dbReference type="ARBA" id="ARBA00023136"/>
    </source>
</evidence>
<dbReference type="SMART" id="SM01049">
    <property type="entry name" value="Cache_2"/>
    <property type="match status" value="1"/>
</dbReference>